<dbReference type="EMBL" id="AODQ01000114">
    <property type="protein sequence ID" value="EMR01455.1"/>
    <property type="molecule type" value="Genomic_DNA"/>
</dbReference>
<feature type="transmembrane region" description="Helical" evidence="1">
    <location>
        <begin position="228"/>
        <end position="247"/>
    </location>
</feature>
<evidence type="ECO:0000313" key="2">
    <source>
        <dbReference type="EMBL" id="EMR01455.1"/>
    </source>
</evidence>
<evidence type="ECO:0000256" key="1">
    <source>
        <dbReference type="SAM" id="Phobius"/>
    </source>
</evidence>
<evidence type="ECO:0000313" key="3">
    <source>
        <dbReference type="Proteomes" id="UP000011910"/>
    </source>
</evidence>
<keyword evidence="1" id="KW-0472">Membrane</keyword>
<name>M7NI19_9BACT</name>
<keyword evidence="1" id="KW-0812">Transmembrane</keyword>
<accession>M7NI19</accession>
<feature type="transmembrane region" description="Helical" evidence="1">
    <location>
        <begin position="205"/>
        <end position="222"/>
    </location>
</feature>
<keyword evidence="1" id="KW-1133">Transmembrane helix</keyword>
<organism evidence="2 3">
    <name type="scientific">Cesiribacter andamanensis AMV16</name>
    <dbReference type="NCBI Taxonomy" id="1279009"/>
    <lineage>
        <taxon>Bacteria</taxon>
        <taxon>Pseudomonadati</taxon>
        <taxon>Bacteroidota</taxon>
        <taxon>Cytophagia</taxon>
        <taxon>Cytophagales</taxon>
        <taxon>Cesiribacteraceae</taxon>
        <taxon>Cesiribacter</taxon>
    </lineage>
</organism>
<dbReference type="eggNOG" id="ENOG50338PE">
    <property type="taxonomic scope" value="Bacteria"/>
</dbReference>
<dbReference type="Proteomes" id="UP000011910">
    <property type="component" value="Unassembled WGS sequence"/>
</dbReference>
<proteinExistence type="predicted"/>
<keyword evidence="3" id="KW-1185">Reference proteome</keyword>
<dbReference type="RefSeq" id="WP_009196794.1">
    <property type="nucleotide sequence ID" value="NZ_AODQ01000114.1"/>
</dbReference>
<protein>
    <submittedName>
        <fullName evidence="2">Uncharacterized protein</fullName>
    </submittedName>
</protein>
<sequence>MKKEWIKTMKVKKRLRLSFWRYIDHYSIVLFMLFITGLFAVGLFHKYVTGTYTGALSSKELLTITGAGCTLAFILYLIQRKRLKFTEITIQHTEQHFQEAVQRTVSALGWIVETNGKDFFRAYRPWNFTLSWGEMITIIRQKDKLLLNSICDPNQRWPVVSAGWNKKNIHTFLIHLADAIEEIPAAQITNEPENMWTFRRIAIRFFAYPFSIFLIVMGIYMISHPLSMGNAAAGFGVILAAVFYMYADVKLLLDKKK</sequence>
<feature type="transmembrane region" description="Helical" evidence="1">
    <location>
        <begin position="21"/>
        <end position="41"/>
    </location>
</feature>
<gene>
    <name evidence="2" type="ORF">ADICEAN_03411</name>
</gene>
<feature type="transmembrane region" description="Helical" evidence="1">
    <location>
        <begin position="61"/>
        <end position="78"/>
    </location>
</feature>
<comment type="caution">
    <text evidence="2">The sequence shown here is derived from an EMBL/GenBank/DDBJ whole genome shotgun (WGS) entry which is preliminary data.</text>
</comment>
<dbReference type="AlphaFoldDB" id="M7NI19"/>
<dbReference type="STRING" id="1279009.ADICEAN_03411"/>
<reference evidence="2 3" key="1">
    <citation type="journal article" date="2013" name="Genome Announc.">
        <title>Draft Genome Sequence of Cesiribacter andamanensis Strain AMV16T, Isolated from a Soil Sample from a Mud Volcano in the Andaman Islands, India.</title>
        <authorList>
            <person name="Shivaji S."/>
            <person name="Ara S."/>
            <person name="Begum Z."/>
            <person name="Srinivas T.N."/>
            <person name="Singh A."/>
            <person name="Kumar Pinnaka A."/>
        </authorList>
    </citation>
    <scope>NUCLEOTIDE SEQUENCE [LARGE SCALE GENOMIC DNA]</scope>
    <source>
        <strain evidence="2 3">AMV16</strain>
    </source>
</reference>